<reference evidence="5" key="1">
    <citation type="submission" date="2020-01" db="EMBL/GenBank/DDBJ databases">
        <title>Genome sequence of Kobresia littledalei, the first chromosome-level genome in the family Cyperaceae.</title>
        <authorList>
            <person name="Qu G."/>
        </authorList>
    </citation>
    <scope>NUCLEOTIDE SEQUENCE</scope>
    <source>
        <strain evidence="5">C.B.Clarke</strain>
        <tissue evidence="5">Leaf</tissue>
    </source>
</reference>
<gene>
    <name evidence="5" type="ORF">FCM35_KLT12798</name>
</gene>
<keyword evidence="6" id="KW-1185">Reference proteome</keyword>
<comment type="caution">
    <text evidence="5">The sequence shown here is derived from an EMBL/GenBank/DDBJ whole genome shotgun (WGS) entry which is preliminary data.</text>
</comment>
<dbReference type="EMBL" id="SWLB01000024">
    <property type="protein sequence ID" value="KAF3322809.1"/>
    <property type="molecule type" value="Genomic_DNA"/>
</dbReference>
<dbReference type="InterPro" id="IPR004993">
    <property type="entry name" value="GH3"/>
</dbReference>
<dbReference type="PANTHER" id="PTHR31901:SF18">
    <property type="entry name" value="INDOLE-3-ACETIC ACID-AMIDO SYNTHETASE GH3.9-RELATED"/>
    <property type="match status" value="1"/>
</dbReference>
<dbReference type="PANTHER" id="PTHR31901">
    <property type="entry name" value="GH3 DOMAIN-CONTAINING PROTEIN"/>
    <property type="match status" value="1"/>
</dbReference>
<comment type="similarity">
    <text evidence="1">Belongs to the IAA-amido conjugating enzyme family.</text>
</comment>
<evidence type="ECO:0000259" key="3">
    <source>
        <dbReference type="Pfam" id="PF23571"/>
    </source>
</evidence>
<dbReference type="Proteomes" id="UP000623129">
    <property type="component" value="Unassembled WGS sequence"/>
</dbReference>
<dbReference type="AlphaFoldDB" id="A0A833QHF0"/>
<dbReference type="GO" id="GO:0005737">
    <property type="term" value="C:cytoplasm"/>
    <property type="evidence" value="ECO:0007669"/>
    <property type="project" value="TreeGrafter"/>
</dbReference>
<dbReference type="InterPro" id="IPR055377">
    <property type="entry name" value="GH3_M"/>
</dbReference>
<evidence type="ECO:0000256" key="1">
    <source>
        <dbReference type="ARBA" id="ARBA00008068"/>
    </source>
</evidence>
<dbReference type="GO" id="GO:0016881">
    <property type="term" value="F:acid-amino acid ligase activity"/>
    <property type="evidence" value="ECO:0007669"/>
    <property type="project" value="TreeGrafter"/>
</dbReference>
<dbReference type="InterPro" id="IPR055378">
    <property type="entry name" value="GH3_C"/>
</dbReference>
<dbReference type="Pfam" id="PF03321">
    <property type="entry name" value="GH3"/>
    <property type="match status" value="1"/>
</dbReference>
<dbReference type="Pfam" id="PF23572">
    <property type="entry name" value="GH3_C"/>
    <property type="match status" value="1"/>
</dbReference>
<feature type="domain" description="GH3 C-terminal" evidence="4">
    <location>
        <begin position="444"/>
        <end position="570"/>
    </location>
</feature>
<keyword evidence="2" id="KW-0436">Ligase</keyword>
<dbReference type="Pfam" id="PF23571">
    <property type="entry name" value="GH3_M"/>
    <property type="match status" value="1"/>
</dbReference>
<organism evidence="5 6">
    <name type="scientific">Carex littledalei</name>
    <dbReference type="NCBI Taxonomy" id="544730"/>
    <lineage>
        <taxon>Eukaryota</taxon>
        <taxon>Viridiplantae</taxon>
        <taxon>Streptophyta</taxon>
        <taxon>Embryophyta</taxon>
        <taxon>Tracheophyta</taxon>
        <taxon>Spermatophyta</taxon>
        <taxon>Magnoliopsida</taxon>
        <taxon>Liliopsida</taxon>
        <taxon>Poales</taxon>
        <taxon>Cyperaceae</taxon>
        <taxon>Cyperoideae</taxon>
        <taxon>Cariceae</taxon>
        <taxon>Carex</taxon>
        <taxon>Carex subgen. Euthyceras</taxon>
    </lineage>
</organism>
<sequence>MDGKKLEFKGEEALKELERLTINAREVQETILNDILSRNRETEYLRKHLKGVTDISEFKSRVPVVTYKHVLPYIERISNGEDSSIISGHPIIELLRSSGTTGGEPRLMPSIAEDLDRRTYVYNLLMPIMSKHLSGLDKGKVMHLLFIKAETVLPSGIPARSVLTSYYKSDHFRCRGADPYNDLTSPTEVILCPDSHQSMYCQLLSGLIHRHSVLRLGAVFASALLRSITFLERNWHEFTNDIRTGRLNPTITDHACRAVMSHMLLSPNPTLADEIESICNNASWRGIVVRLWPKVKCIEAVLTGTMAQYIPMLEFYSGGGIPLVCTMYASSESYFGVNLNPLCHPNDVSYTLLPNMAYFEFIELENGLRCGNGEEVQKEKVVGLVDVKVGRYYEIVITTFSGLYRYRVGDVLQVTGFYNNAPQFKFIGRRNVILSIDSDKTNEEDLHKSITTVKEILEKQNYFLIEYTSYADSSSVPGHYVLFWEIKLISEKLEPGNVQCLVHPELIESCCIAIEESLDYVYRRCRTHDRSVGPLEIRLVEGGTFEALMDLLISQGSSINQYKTPRCIEQGPALGLLNSKVKGCFYSPKDPAWSA</sequence>
<evidence type="ECO:0000259" key="4">
    <source>
        <dbReference type="Pfam" id="PF23572"/>
    </source>
</evidence>
<evidence type="ECO:0000313" key="5">
    <source>
        <dbReference type="EMBL" id="KAF3322809.1"/>
    </source>
</evidence>
<dbReference type="OrthoDB" id="10004661at2759"/>
<protein>
    <submittedName>
        <fullName evidence="5">Putative indole-3-acetic acid-amido synthetase GH3.11</fullName>
    </submittedName>
</protein>
<name>A0A833QHF0_9POAL</name>
<evidence type="ECO:0000256" key="2">
    <source>
        <dbReference type="ARBA" id="ARBA00022598"/>
    </source>
</evidence>
<evidence type="ECO:0000313" key="6">
    <source>
        <dbReference type="Proteomes" id="UP000623129"/>
    </source>
</evidence>
<accession>A0A833QHF0</accession>
<feature type="domain" description="GH3 middle" evidence="3">
    <location>
        <begin position="350"/>
        <end position="429"/>
    </location>
</feature>
<proteinExistence type="inferred from homology"/>